<evidence type="ECO:0000313" key="3">
    <source>
        <dbReference type="EMBL" id="KAH9416599.1"/>
    </source>
</evidence>
<keyword evidence="2" id="KW-0732">Signal</keyword>
<keyword evidence="1" id="KW-1133">Transmembrane helix</keyword>
<keyword evidence="1" id="KW-0812">Transmembrane</keyword>
<name>A0ABQ8J204_DERPT</name>
<sequence>MLKIITLFIILSTINDSHQQFGLFDSVNDLINVYDGMDCSIKIIDIYFQQFQQPICCIYWKFRKFFENKANDYCEQPQNVQKILSGKILKDYVDFKHLDCRNFLENSPECSRFWSILFTIFFGQFLFLSLFSTTTIILIWKLCRKRQQQPRVKSLINSRRKLSRCSSEASSLLTTSTIIANTSDTSSDFNDDDDDGDVEDGDDDFFSCHHHLSMMSLTGHSI</sequence>
<keyword evidence="1" id="KW-0472">Membrane</keyword>
<dbReference type="EMBL" id="NJHN03000090">
    <property type="protein sequence ID" value="KAH9416599.1"/>
    <property type="molecule type" value="Genomic_DNA"/>
</dbReference>
<evidence type="ECO:0000313" key="4">
    <source>
        <dbReference type="Proteomes" id="UP000887458"/>
    </source>
</evidence>
<comment type="caution">
    <text evidence="3">The sequence shown here is derived from an EMBL/GenBank/DDBJ whole genome shotgun (WGS) entry which is preliminary data.</text>
</comment>
<reference evidence="3 4" key="2">
    <citation type="journal article" date="2022" name="Mol. Biol. Evol.">
        <title>Comparative Genomics Reveals Insights into the Divergent Evolution of Astigmatic Mites and Household Pest Adaptations.</title>
        <authorList>
            <person name="Xiong Q."/>
            <person name="Wan A.T."/>
            <person name="Liu X."/>
            <person name="Fung C.S."/>
            <person name="Xiao X."/>
            <person name="Malainual N."/>
            <person name="Hou J."/>
            <person name="Wang L."/>
            <person name="Wang M."/>
            <person name="Yang K.Y."/>
            <person name="Cui Y."/>
            <person name="Leung E.L."/>
            <person name="Nong W."/>
            <person name="Shin S.K."/>
            <person name="Au S.W."/>
            <person name="Jeong K.Y."/>
            <person name="Chew F.T."/>
            <person name="Hui J.H."/>
            <person name="Leung T.F."/>
            <person name="Tungtrongchitr A."/>
            <person name="Zhong N."/>
            <person name="Liu Z."/>
            <person name="Tsui S.K."/>
        </authorList>
    </citation>
    <scope>NUCLEOTIDE SEQUENCE [LARGE SCALE GENOMIC DNA]</scope>
    <source>
        <strain evidence="3">Derp</strain>
    </source>
</reference>
<keyword evidence="4" id="KW-1185">Reference proteome</keyword>
<feature type="signal peptide" evidence="2">
    <location>
        <begin position="1"/>
        <end position="19"/>
    </location>
</feature>
<dbReference type="Proteomes" id="UP000887458">
    <property type="component" value="Unassembled WGS sequence"/>
</dbReference>
<evidence type="ECO:0000256" key="1">
    <source>
        <dbReference type="SAM" id="Phobius"/>
    </source>
</evidence>
<organism evidence="3 4">
    <name type="scientific">Dermatophagoides pteronyssinus</name>
    <name type="common">European house dust mite</name>
    <dbReference type="NCBI Taxonomy" id="6956"/>
    <lineage>
        <taxon>Eukaryota</taxon>
        <taxon>Metazoa</taxon>
        <taxon>Ecdysozoa</taxon>
        <taxon>Arthropoda</taxon>
        <taxon>Chelicerata</taxon>
        <taxon>Arachnida</taxon>
        <taxon>Acari</taxon>
        <taxon>Acariformes</taxon>
        <taxon>Sarcoptiformes</taxon>
        <taxon>Astigmata</taxon>
        <taxon>Psoroptidia</taxon>
        <taxon>Analgoidea</taxon>
        <taxon>Pyroglyphidae</taxon>
        <taxon>Dermatophagoidinae</taxon>
        <taxon>Dermatophagoides</taxon>
    </lineage>
</organism>
<feature type="chain" id="PRO_5045317257" evidence="2">
    <location>
        <begin position="20"/>
        <end position="222"/>
    </location>
</feature>
<gene>
    <name evidence="3" type="ORF">DERP_009963</name>
</gene>
<accession>A0ABQ8J204</accession>
<proteinExistence type="predicted"/>
<feature type="transmembrane region" description="Helical" evidence="1">
    <location>
        <begin position="113"/>
        <end position="140"/>
    </location>
</feature>
<reference evidence="3 4" key="1">
    <citation type="journal article" date="2018" name="J. Allergy Clin. Immunol.">
        <title>High-quality assembly of Dermatophagoides pteronyssinus genome and transcriptome reveals a wide range of novel allergens.</title>
        <authorList>
            <person name="Liu X.Y."/>
            <person name="Yang K.Y."/>
            <person name="Wang M.Q."/>
            <person name="Kwok J.S."/>
            <person name="Zeng X."/>
            <person name="Yang Z."/>
            <person name="Xiao X.J."/>
            <person name="Lau C.P."/>
            <person name="Li Y."/>
            <person name="Huang Z.M."/>
            <person name="Ba J.G."/>
            <person name="Yim A.K."/>
            <person name="Ouyang C.Y."/>
            <person name="Ngai S.M."/>
            <person name="Chan T.F."/>
            <person name="Leung E.L."/>
            <person name="Liu L."/>
            <person name="Liu Z.G."/>
            <person name="Tsui S.K."/>
        </authorList>
    </citation>
    <scope>NUCLEOTIDE SEQUENCE [LARGE SCALE GENOMIC DNA]</scope>
    <source>
        <strain evidence="3">Derp</strain>
    </source>
</reference>
<evidence type="ECO:0000256" key="2">
    <source>
        <dbReference type="SAM" id="SignalP"/>
    </source>
</evidence>
<protein>
    <submittedName>
        <fullName evidence="3">Uncharacterized protein</fullName>
    </submittedName>
</protein>